<evidence type="ECO:0000259" key="6">
    <source>
        <dbReference type="Pfam" id="PF15519"/>
    </source>
</evidence>
<keyword evidence="1" id="KW-0597">Phosphoprotein</keyword>
<evidence type="ECO:0000313" key="8">
    <source>
        <dbReference type="Proteomes" id="UP001460270"/>
    </source>
</evidence>
<keyword evidence="2" id="KW-0677">Repeat</keyword>
<dbReference type="Proteomes" id="UP001460270">
    <property type="component" value="Unassembled WGS sequence"/>
</dbReference>
<gene>
    <name evidence="7" type="ORF">WMY93_032302</name>
</gene>
<dbReference type="PANTHER" id="PTHR48036">
    <property type="entry name" value="SPLICING FACTOR (PAD-1), PUTATIVE (AFU_ORTHOLOGUE AFUA_1G15810)-RELATED"/>
    <property type="match status" value="1"/>
</dbReference>
<dbReference type="Pfam" id="PF15519">
    <property type="entry name" value="RBM39linker"/>
    <property type="match status" value="1"/>
</dbReference>
<keyword evidence="8" id="KW-1185">Reference proteome</keyword>
<protein>
    <recommendedName>
        <fullName evidence="6">Splicing factor RBM39 linker domain-containing protein</fullName>
    </recommendedName>
</protein>
<comment type="caution">
    <text evidence="7">The sequence shown here is derived from an EMBL/GenBank/DDBJ whole genome shotgun (WGS) entry which is preliminary data.</text>
</comment>
<accession>A0AAW0MP54</accession>
<name>A0AAW0MP54_9GOBI</name>
<feature type="chain" id="PRO_5043519425" description="Splicing factor RBM39 linker domain-containing protein" evidence="5">
    <location>
        <begin position="22"/>
        <end position="291"/>
    </location>
</feature>
<dbReference type="SUPFAM" id="SSF54928">
    <property type="entry name" value="RNA-binding domain, RBD"/>
    <property type="match status" value="1"/>
</dbReference>
<keyword evidence="3" id="KW-0694">RNA-binding</keyword>
<organism evidence="7 8">
    <name type="scientific">Mugilogobius chulae</name>
    <name type="common">yellowstripe goby</name>
    <dbReference type="NCBI Taxonomy" id="88201"/>
    <lineage>
        <taxon>Eukaryota</taxon>
        <taxon>Metazoa</taxon>
        <taxon>Chordata</taxon>
        <taxon>Craniata</taxon>
        <taxon>Vertebrata</taxon>
        <taxon>Euteleostomi</taxon>
        <taxon>Actinopterygii</taxon>
        <taxon>Neopterygii</taxon>
        <taxon>Teleostei</taxon>
        <taxon>Neoteleostei</taxon>
        <taxon>Acanthomorphata</taxon>
        <taxon>Gobiaria</taxon>
        <taxon>Gobiiformes</taxon>
        <taxon>Gobioidei</taxon>
        <taxon>Gobiidae</taxon>
        <taxon>Gobionellinae</taxon>
        <taxon>Mugilogobius</taxon>
    </lineage>
</organism>
<dbReference type="GO" id="GO:0006397">
    <property type="term" value="P:mRNA processing"/>
    <property type="evidence" value="ECO:0007669"/>
    <property type="project" value="InterPro"/>
</dbReference>
<sequence length="291" mass="29939">MWAGLWLRWGGFGLRREGLWAAEGGLWLQRRALAAEGGALAAEGGALAAEGGALAAEEGLWLQREGFGCRGVGAMAGKALNMCLCLCVNLLCGPVYVGGALAAVGGALAAVGGALGCGGSGSHGRPDGRFDPGLTPGLTPGLPGLTPALGPGLSPGLPLAAPPVATNCFQLSNMFNPKSEDVPGCCISDDRRPGWELEIQADVIEECNNTEESVHIYVDRNSAEGNVYVKCPSIPAALATVTALHGRYFAARPSFRSRPITTCSQTRSPPPRCCPRPSAADPGPRRALIGR</sequence>
<dbReference type="AlphaFoldDB" id="A0AAW0MP54"/>
<evidence type="ECO:0000313" key="7">
    <source>
        <dbReference type="EMBL" id="KAK7881092.1"/>
    </source>
</evidence>
<dbReference type="InterPro" id="IPR006509">
    <property type="entry name" value="RBM39_SF"/>
</dbReference>
<dbReference type="CDD" id="cd12285">
    <property type="entry name" value="RRM3_RBM39_like"/>
    <property type="match status" value="1"/>
</dbReference>
<dbReference type="InterPro" id="IPR035979">
    <property type="entry name" value="RBD_domain_sf"/>
</dbReference>
<dbReference type="EMBL" id="JBBPFD010000026">
    <property type="protein sequence ID" value="KAK7881092.1"/>
    <property type="molecule type" value="Genomic_DNA"/>
</dbReference>
<evidence type="ECO:0000256" key="5">
    <source>
        <dbReference type="SAM" id="SignalP"/>
    </source>
</evidence>
<reference evidence="8" key="1">
    <citation type="submission" date="2024-04" db="EMBL/GenBank/DDBJ databases">
        <title>Salinicola lusitanus LLJ914,a marine bacterium isolated from the Okinawa Trough.</title>
        <authorList>
            <person name="Li J."/>
        </authorList>
    </citation>
    <scope>NUCLEOTIDE SEQUENCE [LARGE SCALE GENOMIC DNA]</scope>
</reference>
<feature type="signal peptide" evidence="5">
    <location>
        <begin position="1"/>
        <end position="21"/>
    </location>
</feature>
<feature type="region of interest" description="Disordered" evidence="4">
    <location>
        <begin position="260"/>
        <end position="291"/>
    </location>
</feature>
<evidence type="ECO:0000256" key="1">
    <source>
        <dbReference type="ARBA" id="ARBA00022553"/>
    </source>
</evidence>
<dbReference type="InterPro" id="IPR029123">
    <property type="entry name" value="RBM39_linker"/>
</dbReference>
<dbReference type="GO" id="GO:0005634">
    <property type="term" value="C:nucleus"/>
    <property type="evidence" value="ECO:0007669"/>
    <property type="project" value="InterPro"/>
</dbReference>
<keyword evidence="5" id="KW-0732">Signal</keyword>
<feature type="domain" description="Splicing factor RBM39 linker" evidence="6">
    <location>
        <begin position="155"/>
        <end position="183"/>
    </location>
</feature>
<evidence type="ECO:0000256" key="3">
    <source>
        <dbReference type="ARBA" id="ARBA00022884"/>
    </source>
</evidence>
<dbReference type="GO" id="GO:0003723">
    <property type="term" value="F:RNA binding"/>
    <property type="evidence" value="ECO:0007669"/>
    <property type="project" value="UniProtKB-KW"/>
</dbReference>
<evidence type="ECO:0000256" key="4">
    <source>
        <dbReference type="SAM" id="MobiDB-lite"/>
    </source>
</evidence>
<dbReference type="Gene3D" id="3.30.70.330">
    <property type="match status" value="1"/>
</dbReference>
<proteinExistence type="predicted"/>
<dbReference type="InterPro" id="IPR012677">
    <property type="entry name" value="Nucleotide-bd_a/b_plait_sf"/>
</dbReference>
<evidence type="ECO:0000256" key="2">
    <source>
        <dbReference type="ARBA" id="ARBA00022737"/>
    </source>
</evidence>